<dbReference type="EMBL" id="PDLN01000015">
    <property type="protein sequence ID" value="RDW65579.1"/>
    <property type="molecule type" value="Genomic_DNA"/>
</dbReference>
<evidence type="ECO:0000313" key="11">
    <source>
        <dbReference type="Proteomes" id="UP000256328"/>
    </source>
</evidence>
<comment type="caution">
    <text evidence="10">The sequence shown here is derived from an EMBL/GenBank/DDBJ whole genome shotgun (WGS) entry which is preliminary data.</text>
</comment>
<dbReference type="Gene3D" id="3.30.160.60">
    <property type="entry name" value="Classic Zinc Finger"/>
    <property type="match status" value="1"/>
</dbReference>
<accession>A0A3D8QUY7</accession>
<dbReference type="PROSITE" id="PS00028">
    <property type="entry name" value="ZINC_FINGER_C2H2_1"/>
    <property type="match status" value="2"/>
</dbReference>
<reference evidence="10 11" key="1">
    <citation type="journal article" date="2018" name="IMA Fungus">
        <title>IMA Genome-F 9: Draft genome sequence of Annulohypoxylon stygium, Aspergillus mulundensis, Berkeleyomyces basicola (syn. Thielaviopsis basicola), Ceratocystis smalleyi, two Cercospora beticola strains, Coleophoma cylindrospora, Fusarium fracticaudum, Phialophora cf. hyalina, and Morchella septimelata.</title>
        <authorList>
            <person name="Wingfield B.D."/>
            <person name="Bills G.F."/>
            <person name="Dong Y."/>
            <person name="Huang W."/>
            <person name="Nel W.J."/>
            <person name="Swalarsk-Parry B.S."/>
            <person name="Vaghefi N."/>
            <person name="Wilken P.M."/>
            <person name="An Z."/>
            <person name="de Beer Z.W."/>
            <person name="De Vos L."/>
            <person name="Chen L."/>
            <person name="Duong T.A."/>
            <person name="Gao Y."/>
            <person name="Hammerbacher A."/>
            <person name="Kikkert J.R."/>
            <person name="Li Y."/>
            <person name="Li H."/>
            <person name="Li K."/>
            <person name="Li Q."/>
            <person name="Liu X."/>
            <person name="Ma X."/>
            <person name="Naidoo K."/>
            <person name="Pethybridge S.J."/>
            <person name="Sun J."/>
            <person name="Steenkamp E.T."/>
            <person name="van der Nest M.A."/>
            <person name="van Wyk S."/>
            <person name="Wingfield M.J."/>
            <person name="Xiong C."/>
            <person name="Yue Q."/>
            <person name="Zhang X."/>
        </authorList>
    </citation>
    <scope>NUCLEOTIDE SEQUENCE [LARGE SCALE GENOMIC DNA]</scope>
    <source>
        <strain evidence="10 11">BP5796</strain>
    </source>
</reference>
<dbReference type="GO" id="GO:0000981">
    <property type="term" value="F:DNA-binding transcription factor activity, RNA polymerase II-specific"/>
    <property type="evidence" value="ECO:0007669"/>
    <property type="project" value="InterPro"/>
</dbReference>
<sequence>MSSASNSRNSSISSASSSASTTAAAKKKFSCSHPGCGKSFSRSEHLHRHALNHKDGNNTCLRCSAHFRRRDLLDRHMARHKEKDDEAGGEGLGFLATRKRLWRDADGNIVNARRPYTAEGPPSKRRCSQSDKPAGTTPSSNKRRKSENDKAEIARMMNPLPSPPISAPSLGSASPPAFLPNILSSEYPDPESFGERQNSWPEMKRIASGPTSIGSPHEELDALHDEAWMGLPNAEPQIQPHPESDFLQNESWGSQPFQTFMGAMSHELPYEDIFKPESGLYDWQHWSNEVLMSRRRERYEMFEESKQREYKVPVGLRSF</sequence>
<dbReference type="AlphaFoldDB" id="A0A3D8QUY7"/>
<dbReference type="GO" id="GO:0000785">
    <property type="term" value="C:chromatin"/>
    <property type="evidence" value="ECO:0007669"/>
    <property type="project" value="TreeGrafter"/>
</dbReference>
<dbReference type="GO" id="GO:0008270">
    <property type="term" value="F:zinc ion binding"/>
    <property type="evidence" value="ECO:0007669"/>
    <property type="project" value="UniProtKB-KW"/>
</dbReference>
<organism evidence="10 11">
    <name type="scientific">Coleophoma crateriformis</name>
    <dbReference type="NCBI Taxonomy" id="565419"/>
    <lineage>
        <taxon>Eukaryota</taxon>
        <taxon>Fungi</taxon>
        <taxon>Dikarya</taxon>
        <taxon>Ascomycota</taxon>
        <taxon>Pezizomycotina</taxon>
        <taxon>Leotiomycetes</taxon>
        <taxon>Helotiales</taxon>
        <taxon>Dermateaceae</taxon>
        <taxon>Coleophoma</taxon>
    </lineage>
</organism>
<evidence type="ECO:0000256" key="1">
    <source>
        <dbReference type="ARBA" id="ARBA00004123"/>
    </source>
</evidence>
<keyword evidence="4 7" id="KW-0863">Zinc-finger</keyword>
<dbReference type="Pfam" id="PF00096">
    <property type="entry name" value="zf-C2H2"/>
    <property type="match status" value="1"/>
</dbReference>
<evidence type="ECO:0000313" key="10">
    <source>
        <dbReference type="EMBL" id="RDW65579.1"/>
    </source>
</evidence>
<dbReference type="SUPFAM" id="SSF57667">
    <property type="entry name" value="beta-beta-alpha zinc fingers"/>
    <property type="match status" value="1"/>
</dbReference>
<dbReference type="OrthoDB" id="1405595at2759"/>
<keyword evidence="11" id="KW-1185">Reference proteome</keyword>
<feature type="region of interest" description="Disordered" evidence="8">
    <location>
        <begin position="181"/>
        <end position="217"/>
    </location>
</feature>
<name>A0A3D8QUY7_9HELO</name>
<feature type="region of interest" description="Disordered" evidence="8">
    <location>
        <begin position="113"/>
        <end position="148"/>
    </location>
</feature>
<dbReference type="InterPro" id="IPR013087">
    <property type="entry name" value="Znf_C2H2_type"/>
</dbReference>
<dbReference type="PANTHER" id="PTHR40626:SF11">
    <property type="entry name" value="ZINC FINGER PROTEIN YPR022C"/>
    <property type="match status" value="1"/>
</dbReference>
<evidence type="ECO:0000256" key="6">
    <source>
        <dbReference type="ARBA" id="ARBA00023242"/>
    </source>
</evidence>
<evidence type="ECO:0000259" key="9">
    <source>
        <dbReference type="PROSITE" id="PS50157"/>
    </source>
</evidence>
<dbReference type="GO" id="GO:0005634">
    <property type="term" value="C:nucleus"/>
    <property type="evidence" value="ECO:0007669"/>
    <property type="project" value="UniProtKB-SubCell"/>
</dbReference>
<comment type="subcellular location">
    <subcellularLocation>
        <location evidence="1">Nucleus</location>
    </subcellularLocation>
</comment>
<evidence type="ECO:0000256" key="8">
    <source>
        <dbReference type="SAM" id="MobiDB-lite"/>
    </source>
</evidence>
<evidence type="ECO:0000256" key="7">
    <source>
        <dbReference type="PROSITE-ProRule" id="PRU00042"/>
    </source>
</evidence>
<keyword evidence="5" id="KW-0862">Zinc</keyword>
<evidence type="ECO:0000256" key="5">
    <source>
        <dbReference type="ARBA" id="ARBA00022833"/>
    </source>
</evidence>
<keyword evidence="6" id="KW-0539">Nucleus</keyword>
<gene>
    <name evidence="10" type="ORF">BP5796_10271</name>
</gene>
<dbReference type="PROSITE" id="PS50157">
    <property type="entry name" value="ZINC_FINGER_C2H2_2"/>
    <property type="match status" value="1"/>
</dbReference>
<dbReference type="SMART" id="SM00355">
    <property type="entry name" value="ZnF_C2H2"/>
    <property type="match status" value="2"/>
</dbReference>
<keyword evidence="2" id="KW-0479">Metal-binding</keyword>
<proteinExistence type="predicted"/>
<dbReference type="PANTHER" id="PTHR40626">
    <property type="entry name" value="MIP31509P"/>
    <property type="match status" value="1"/>
</dbReference>
<feature type="domain" description="C2H2-type" evidence="9">
    <location>
        <begin position="29"/>
        <end position="58"/>
    </location>
</feature>
<evidence type="ECO:0000256" key="2">
    <source>
        <dbReference type="ARBA" id="ARBA00022723"/>
    </source>
</evidence>
<dbReference type="InterPro" id="IPR051059">
    <property type="entry name" value="VerF-like"/>
</dbReference>
<dbReference type="InterPro" id="IPR036236">
    <property type="entry name" value="Znf_C2H2_sf"/>
</dbReference>
<dbReference type="Proteomes" id="UP000256328">
    <property type="component" value="Unassembled WGS sequence"/>
</dbReference>
<protein>
    <recommendedName>
        <fullName evidence="9">C2H2-type domain-containing protein</fullName>
    </recommendedName>
</protein>
<dbReference type="GO" id="GO:0000978">
    <property type="term" value="F:RNA polymerase II cis-regulatory region sequence-specific DNA binding"/>
    <property type="evidence" value="ECO:0007669"/>
    <property type="project" value="InterPro"/>
</dbReference>
<keyword evidence="3" id="KW-0677">Repeat</keyword>
<evidence type="ECO:0000256" key="4">
    <source>
        <dbReference type="ARBA" id="ARBA00022771"/>
    </source>
</evidence>
<evidence type="ECO:0000256" key="3">
    <source>
        <dbReference type="ARBA" id="ARBA00022737"/>
    </source>
</evidence>